<dbReference type="OrthoDB" id="2351154at2759"/>
<dbReference type="Proteomes" id="UP000789572">
    <property type="component" value="Unassembled WGS sequence"/>
</dbReference>
<name>A0A9N8W8J8_9GLOM</name>
<comment type="caution">
    <text evidence="1">The sequence shown here is derived from an EMBL/GenBank/DDBJ whole genome shotgun (WGS) entry which is preliminary data.</text>
</comment>
<evidence type="ECO:0000313" key="2">
    <source>
        <dbReference type="Proteomes" id="UP000789572"/>
    </source>
</evidence>
<keyword evidence="2" id="KW-1185">Reference proteome</keyword>
<dbReference type="EMBL" id="CAJVPJ010000100">
    <property type="protein sequence ID" value="CAG8477469.1"/>
    <property type="molecule type" value="Genomic_DNA"/>
</dbReference>
<reference evidence="1" key="1">
    <citation type="submission" date="2021-06" db="EMBL/GenBank/DDBJ databases">
        <authorList>
            <person name="Kallberg Y."/>
            <person name="Tangrot J."/>
            <person name="Rosling A."/>
        </authorList>
    </citation>
    <scope>NUCLEOTIDE SEQUENCE</scope>
    <source>
        <strain evidence="1">IA702</strain>
    </source>
</reference>
<organism evidence="1 2">
    <name type="scientific">Paraglomus occultum</name>
    <dbReference type="NCBI Taxonomy" id="144539"/>
    <lineage>
        <taxon>Eukaryota</taxon>
        <taxon>Fungi</taxon>
        <taxon>Fungi incertae sedis</taxon>
        <taxon>Mucoromycota</taxon>
        <taxon>Glomeromycotina</taxon>
        <taxon>Glomeromycetes</taxon>
        <taxon>Paraglomerales</taxon>
        <taxon>Paraglomeraceae</taxon>
        <taxon>Paraglomus</taxon>
    </lineage>
</organism>
<protein>
    <submittedName>
        <fullName evidence="1">9332_t:CDS:1</fullName>
    </submittedName>
</protein>
<accession>A0A9N8W8J8</accession>
<gene>
    <name evidence="1" type="ORF">POCULU_LOCUS1360</name>
</gene>
<dbReference type="Gene3D" id="3.80.10.10">
    <property type="entry name" value="Ribonuclease Inhibitor"/>
    <property type="match status" value="1"/>
</dbReference>
<dbReference type="InterPro" id="IPR032675">
    <property type="entry name" value="LRR_dom_sf"/>
</dbReference>
<evidence type="ECO:0000313" key="1">
    <source>
        <dbReference type="EMBL" id="CAG8477469.1"/>
    </source>
</evidence>
<dbReference type="AlphaFoldDB" id="A0A9N8W8J8"/>
<proteinExistence type="predicted"/>
<sequence length="286" mass="33047">MEILVSVLESSEVDLGTLFVCSLTCRGLCKIAVPILYKQPFDLCQESSCFKLISIYLPYLPEYDCQSPKVYELPLFDYPSYLQSLSCGKLWNAIRAYNQGREGMPHLLDVKPLRFLHMLLANARQLSHLGLENWACFQTTSAFHTLYVASQCQRHLKSLEIVVDGLYFPDTLYAPISLESRIAVLIKAQKELKVFTFDGQLFRHGSEIMNALLTQKNTLQELRIYCKHLERFDFVSWLKAIPMLRVFKLRATTSESRELMIYLNQRRMEVGSNFSFTVHETVSFPD</sequence>